<feature type="transmembrane region" description="Helical" evidence="6">
    <location>
        <begin position="324"/>
        <end position="342"/>
    </location>
</feature>
<dbReference type="RefSeq" id="WP_020991410.1">
    <property type="nucleotide sequence ID" value="NZ_KI391971.1"/>
</dbReference>
<dbReference type="InterPro" id="IPR002797">
    <property type="entry name" value="Polysacc_synth"/>
</dbReference>
<feature type="transmembrane region" description="Helical" evidence="6">
    <location>
        <begin position="183"/>
        <end position="205"/>
    </location>
</feature>
<feature type="transmembrane region" description="Helical" evidence="6">
    <location>
        <begin position="50"/>
        <end position="71"/>
    </location>
</feature>
<proteinExistence type="predicted"/>
<feature type="transmembrane region" description="Helical" evidence="6">
    <location>
        <begin position="286"/>
        <end position="304"/>
    </location>
</feature>
<reference evidence="7" key="1">
    <citation type="submission" date="2009-09" db="EMBL/GenBank/DDBJ databases">
        <authorList>
            <consortium name="The Broad Institute Genome Sequencing Platform"/>
            <person name="Ward D."/>
            <person name="Feldgarden M."/>
            <person name="Earl A."/>
            <person name="Young S.K."/>
            <person name="Zeng Q."/>
            <person name="Koehrsen M."/>
            <person name="Alvarado L."/>
            <person name="Berlin A."/>
            <person name="Bochicchio J."/>
            <person name="Borenstein D."/>
            <person name="Chapman S.B."/>
            <person name="Chen Z."/>
            <person name="Engels R."/>
            <person name="Freedman E."/>
            <person name="Gellesch M."/>
            <person name="Goldberg J."/>
            <person name="Griggs A."/>
            <person name="Gujja S."/>
            <person name="Heilman E."/>
            <person name="Heiman D."/>
            <person name="Hepburn T."/>
            <person name="Howarth C."/>
            <person name="Jen D."/>
            <person name="Larson L."/>
            <person name="Lewis B."/>
            <person name="Mehta T."/>
            <person name="Park D."/>
            <person name="Pearson M."/>
            <person name="Roberts A."/>
            <person name="Saif S."/>
            <person name="Shea T."/>
            <person name="Shenoy N."/>
            <person name="Sisk P."/>
            <person name="Stolte C."/>
            <person name="Sykes S."/>
            <person name="Thomson T."/>
            <person name="Walk T."/>
            <person name="White J."/>
            <person name="Yandava C."/>
            <person name="Sibley C.D."/>
            <person name="Field T.R."/>
            <person name="Grinwis M."/>
            <person name="Eshaghurshan C.S."/>
            <person name="Surette M.G."/>
            <person name="Haas B."/>
            <person name="Nusbaum C."/>
            <person name="Birren B."/>
        </authorList>
    </citation>
    <scope>NUCLEOTIDE SEQUENCE [LARGE SCALE GENOMIC DNA]</scope>
    <source>
        <strain evidence="7">ATCC 700633</strain>
    </source>
</reference>
<evidence type="ECO:0000313" key="8">
    <source>
        <dbReference type="Proteomes" id="UP000002939"/>
    </source>
</evidence>
<evidence type="ECO:0000256" key="2">
    <source>
        <dbReference type="ARBA" id="ARBA00022475"/>
    </source>
</evidence>
<dbReference type="InterPro" id="IPR050833">
    <property type="entry name" value="Poly_Biosynth_Transport"/>
</dbReference>
<feature type="transmembrane region" description="Helical" evidence="6">
    <location>
        <begin position="484"/>
        <end position="504"/>
    </location>
</feature>
<sequence>MVKSNRQMMQGALVLSLAAFIAKILSAVYRVPFQNMVGNTGFYVYQQVYPIYGIGMTFALSGFPVFVSALIAQYRSDYELLPLLKRLFWILSGLGLGVFLILYTQSELIASWMGDALLSSVIQSVSWMFLMMPFLVIARGYFQGTNRMVPTAVSQVMEQVVRVSVILLAASFYGSLTNDLYEVGTWAMSSAVVAAVMATFVLLYYKKSDSFENWNGSRVIEPHKIQWGVLLKRLVIEGGTLCLLSSILVLFQLIDSFTLFKGLVEQGMSQEVAKDLKGIFDRGQPLVQLGMVVGVGFSSSYLPLLSRSYTKQHLEEFEQLKYSLLKMTMVFSVVATVGLLVILPRVNHMLFGDIQGNDVLSIYIISIILASMMMAYHGILQSTGKYSITLIALLIGLIAKGIGNLWFIPQFQTLGASIATILGLFVMLGMIWILSGGKSSSNHQKSTMIKLGIVSIGMAIVVGGLNILFERYFPAGDSRTKDTLLALLLVSVGIIVFIIGAIRIKLFTIREWLMIPKGKSLLRFTRKWKKRGEKDEIR</sequence>
<feature type="transmembrane region" description="Helical" evidence="6">
    <location>
        <begin position="386"/>
        <end position="408"/>
    </location>
</feature>
<comment type="subcellular location">
    <subcellularLocation>
        <location evidence="1">Cell membrane</location>
        <topology evidence="1">Multi-pass membrane protein</topology>
    </subcellularLocation>
</comment>
<dbReference type="InterPro" id="IPR024923">
    <property type="entry name" value="PG_synth_SpoVB"/>
</dbReference>
<keyword evidence="2" id="KW-1003">Cell membrane</keyword>
<evidence type="ECO:0000256" key="4">
    <source>
        <dbReference type="ARBA" id="ARBA00022989"/>
    </source>
</evidence>
<protein>
    <submittedName>
        <fullName evidence="7">Uncharacterized protein</fullName>
    </submittedName>
</protein>
<organism evidence="7 8">
    <name type="scientific">Granulicatella elegans ATCC 700633</name>
    <dbReference type="NCBI Taxonomy" id="626369"/>
    <lineage>
        <taxon>Bacteria</taxon>
        <taxon>Bacillati</taxon>
        <taxon>Bacillota</taxon>
        <taxon>Bacilli</taxon>
        <taxon>Lactobacillales</taxon>
        <taxon>Carnobacteriaceae</taxon>
        <taxon>Granulicatella</taxon>
    </lineage>
</organism>
<dbReference type="HOGENOM" id="CLU_022017_2_1_9"/>
<keyword evidence="5 6" id="KW-0472">Membrane</keyword>
<dbReference type="PANTHER" id="PTHR30250">
    <property type="entry name" value="PST FAMILY PREDICTED COLANIC ACID TRANSPORTER"/>
    <property type="match status" value="1"/>
</dbReference>
<evidence type="ECO:0000256" key="5">
    <source>
        <dbReference type="ARBA" id="ARBA00023136"/>
    </source>
</evidence>
<gene>
    <name evidence="7" type="ORF">HMPREF0446_01049</name>
</gene>
<evidence type="ECO:0000313" key="7">
    <source>
        <dbReference type="EMBL" id="EEW93061.2"/>
    </source>
</evidence>
<dbReference type="AlphaFoldDB" id="D0BM46"/>
<name>D0BM46_9LACT</name>
<keyword evidence="3 6" id="KW-0812">Transmembrane</keyword>
<evidence type="ECO:0000256" key="3">
    <source>
        <dbReference type="ARBA" id="ARBA00022692"/>
    </source>
</evidence>
<dbReference type="Proteomes" id="UP000002939">
    <property type="component" value="Unassembled WGS sequence"/>
</dbReference>
<feature type="transmembrane region" description="Helical" evidence="6">
    <location>
        <begin position="234"/>
        <end position="254"/>
    </location>
</feature>
<dbReference type="PANTHER" id="PTHR30250:SF29">
    <property type="entry name" value="POLYSACCHARIDE BIOSYNTHESIS PROTEIN C-TERMINAL DOMAIN-CONTAINING PROTEIN"/>
    <property type="match status" value="1"/>
</dbReference>
<dbReference type="CDD" id="cd13124">
    <property type="entry name" value="MATE_SpoVB_like"/>
    <property type="match status" value="1"/>
</dbReference>
<feature type="transmembrane region" description="Helical" evidence="6">
    <location>
        <begin position="159"/>
        <end position="177"/>
    </location>
</feature>
<keyword evidence="4 6" id="KW-1133">Transmembrane helix</keyword>
<dbReference type="GO" id="GO:0005886">
    <property type="term" value="C:plasma membrane"/>
    <property type="evidence" value="ECO:0007669"/>
    <property type="project" value="UniProtKB-SubCell"/>
</dbReference>
<dbReference type="OrthoDB" id="9775950at2"/>
<reference evidence="7" key="2">
    <citation type="submission" date="2011-10" db="EMBL/GenBank/DDBJ databases">
        <title>The Genome Sequence of Granulicatella elegans ATCC 700633.</title>
        <authorList>
            <consortium name="The Broad Institute Genome Sequencing Platform"/>
            <consortium name="The Broad Institute Genome Sequencing Center for Infectious Disease"/>
            <person name="Earl A."/>
            <person name="Ward D."/>
            <person name="Feldgarden M."/>
            <person name="Gevers D."/>
            <person name="Sibley C.D."/>
            <person name="Field T.R."/>
            <person name="Grinwis M."/>
            <person name="Eshaghurshan C.S."/>
            <person name="Surette M.G."/>
            <person name="Young S.K."/>
            <person name="Zeng Q."/>
            <person name="Gargeya S."/>
            <person name="Fitzgerald M."/>
            <person name="Haas B."/>
            <person name="Abouelleil A."/>
            <person name="Alvarado L."/>
            <person name="Arachchi H.M."/>
            <person name="Berlin A."/>
            <person name="Brown A."/>
            <person name="Chapman S.B."/>
            <person name="Chen Z."/>
            <person name="Dunbar C."/>
            <person name="Freedman E."/>
            <person name="Gearin G."/>
            <person name="Goldberg J."/>
            <person name="Griggs A."/>
            <person name="Gujja S."/>
            <person name="Heiman D."/>
            <person name="Howarth C."/>
            <person name="Larson L."/>
            <person name="Lui A."/>
            <person name="MacDonald P.J.P."/>
            <person name="Montmayeur A."/>
            <person name="Murphy C."/>
            <person name="Neiman D."/>
            <person name="Pearson M."/>
            <person name="Priest M."/>
            <person name="Roberts A."/>
            <person name="Saif S."/>
            <person name="Shea T."/>
            <person name="Shenoy N."/>
            <person name="Sisk P."/>
            <person name="Stolte C."/>
            <person name="Sykes S."/>
            <person name="Wortman J."/>
            <person name="Nusbaum C."/>
            <person name="Birren B."/>
        </authorList>
    </citation>
    <scope>NUCLEOTIDE SEQUENCE [LARGE SCALE GENOMIC DNA]</scope>
    <source>
        <strain evidence="7">ATCC 700633</strain>
    </source>
</reference>
<evidence type="ECO:0000256" key="1">
    <source>
        <dbReference type="ARBA" id="ARBA00004651"/>
    </source>
</evidence>
<feature type="transmembrane region" description="Helical" evidence="6">
    <location>
        <begin position="447"/>
        <end position="469"/>
    </location>
</feature>
<feature type="transmembrane region" description="Helical" evidence="6">
    <location>
        <begin position="362"/>
        <end position="379"/>
    </location>
</feature>
<comment type="caution">
    <text evidence="7">The sequence shown here is derived from an EMBL/GenBank/DDBJ whole genome shotgun (WGS) entry which is preliminary data.</text>
</comment>
<feature type="transmembrane region" description="Helical" evidence="6">
    <location>
        <begin position="116"/>
        <end position="138"/>
    </location>
</feature>
<dbReference type="eggNOG" id="COG2244">
    <property type="taxonomic scope" value="Bacteria"/>
</dbReference>
<dbReference type="STRING" id="626369.HMPREF0446_01049"/>
<dbReference type="EMBL" id="ACRF02000016">
    <property type="protein sequence ID" value="EEW93061.2"/>
    <property type="molecule type" value="Genomic_DNA"/>
</dbReference>
<feature type="transmembrane region" description="Helical" evidence="6">
    <location>
        <begin position="83"/>
        <end position="104"/>
    </location>
</feature>
<dbReference type="Pfam" id="PF01943">
    <property type="entry name" value="Polysacc_synt"/>
    <property type="match status" value="1"/>
</dbReference>
<feature type="transmembrane region" description="Helical" evidence="6">
    <location>
        <begin position="414"/>
        <end position="435"/>
    </location>
</feature>
<evidence type="ECO:0000256" key="6">
    <source>
        <dbReference type="SAM" id="Phobius"/>
    </source>
</evidence>
<keyword evidence="8" id="KW-1185">Reference proteome</keyword>
<accession>D0BM46</accession>